<proteinExistence type="predicted"/>
<dbReference type="Proteomes" id="UP000008066">
    <property type="component" value="Unassembled WGS sequence"/>
</dbReference>
<dbReference type="GO" id="GO:0003962">
    <property type="term" value="F:cystathionine gamma-synthase activity"/>
    <property type="evidence" value="ECO:0007669"/>
    <property type="project" value="TreeGrafter"/>
</dbReference>
<dbReference type="InterPro" id="IPR015424">
    <property type="entry name" value="PyrdxlP-dep_Trfase"/>
</dbReference>
<dbReference type="GeneID" id="18259005"/>
<evidence type="ECO:0000256" key="1">
    <source>
        <dbReference type="ARBA" id="ARBA00001933"/>
    </source>
</evidence>
<dbReference type="Gene3D" id="3.40.640.10">
    <property type="entry name" value="Type I PLP-dependent aspartate aminotransferase-like (Major domain)"/>
    <property type="match status" value="1"/>
</dbReference>
<protein>
    <submittedName>
        <fullName evidence="4">Cystathionine gamma-synthase-like protein</fullName>
    </submittedName>
</protein>
<dbReference type="PANTHER" id="PTHR42699:SF1">
    <property type="entry name" value="CYSTATHIONINE GAMMA-SYNTHASE-RELATED"/>
    <property type="match status" value="1"/>
</dbReference>
<evidence type="ECO:0000256" key="2">
    <source>
        <dbReference type="ARBA" id="ARBA00022898"/>
    </source>
</evidence>
<dbReference type="InterPro" id="IPR051750">
    <property type="entry name" value="Trans-sulfuration_enzymes"/>
</dbReference>
<dbReference type="HOGENOM" id="CLU_011302_1_0_1"/>
<sequence length="642" mass="71050">MFNLVTSSPMFIGQQRASHSPPTNAISVQLPTWADTIGWAQRDPRVLDAMKTGYPRFFIPRSVNTLCERLLGMLEPEPTENLKTRMALAWASLRHALYCVRFLRNNHTALGHESGVVRLWRVSWTGGGRLVGDENKDLEALCNDPEPSEANYIGEKDIYLMTFPEKEMFALGKAAWQHSGFGISSRRAQYWLDHAPFLTQQPKMSLPSAKEIDLRVTHARTVIRRRIAAAHSTPSLSVSEYDVYLFPTGMTSIAEASLAALSLTSNSSTYKGVAIYGFPYVDTYKLLSVFFSHPTILYKPSPSDLSSLLATASSSTPFRMMVTEFPGNPLLQSPPLRELYSAARKAGFPVIVDDTVGTSANLAVLSACDVVCTSLTKMFSGGCNVMGGAVVISQQSAFHTRLKARLEKVKGEGDSAWFWQDVLQMEENSRDFVGRVKKAGENAARMVRLLRNYQRSETNLEGIVEEVYYPWGSGTQHYYDEFLRPLTANGTLTAANSDSKLPDKDGDSSRDSKVDTELTSRNGYSHGSSLNSLTDSTEHVPSGYGFLLSFRLSTPILARAFYDALSVAKGPSLGTNFTLCCAYTLLAHYKELEWAAGYGVVEDLVRVSVGVEEWDWLKERVSRALETAKTMAGKDEDGAKRE</sequence>
<keyword evidence="2" id="KW-0663">Pyridoxal phosphate</keyword>
<dbReference type="InterPro" id="IPR000277">
    <property type="entry name" value="Cys/Met-Metab_PyrdxlP-dep_enz"/>
</dbReference>
<dbReference type="RefSeq" id="XP_006695321.1">
    <property type="nucleotide sequence ID" value="XM_006695258.1"/>
</dbReference>
<feature type="region of interest" description="Disordered" evidence="3">
    <location>
        <begin position="494"/>
        <end position="536"/>
    </location>
</feature>
<dbReference type="Gene3D" id="3.90.1150.10">
    <property type="entry name" value="Aspartate Aminotransferase, domain 1"/>
    <property type="match status" value="1"/>
</dbReference>
<evidence type="ECO:0000256" key="3">
    <source>
        <dbReference type="SAM" id="MobiDB-lite"/>
    </source>
</evidence>
<dbReference type="Pfam" id="PF01053">
    <property type="entry name" value="Cys_Met_Meta_PP"/>
    <property type="match status" value="1"/>
</dbReference>
<dbReference type="STRING" id="759272.G0SBB9"/>
<feature type="compositionally biased region" description="Polar residues" evidence="3">
    <location>
        <begin position="519"/>
        <end position="535"/>
    </location>
</feature>
<dbReference type="InterPro" id="IPR015422">
    <property type="entry name" value="PyrdxlP-dep_Trfase_small"/>
</dbReference>
<dbReference type="KEGG" id="cthr:CTHT_0049670"/>
<feature type="compositionally biased region" description="Basic and acidic residues" evidence="3">
    <location>
        <begin position="500"/>
        <end position="518"/>
    </location>
</feature>
<dbReference type="AlphaFoldDB" id="G0SBB9"/>
<evidence type="ECO:0000313" key="5">
    <source>
        <dbReference type="Proteomes" id="UP000008066"/>
    </source>
</evidence>
<dbReference type="eggNOG" id="KOG0053">
    <property type="taxonomic scope" value="Eukaryota"/>
</dbReference>
<dbReference type="GO" id="GO:0030170">
    <property type="term" value="F:pyridoxal phosphate binding"/>
    <property type="evidence" value="ECO:0007669"/>
    <property type="project" value="InterPro"/>
</dbReference>
<evidence type="ECO:0000313" key="4">
    <source>
        <dbReference type="EMBL" id="EGS19499.1"/>
    </source>
</evidence>
<gene>
    <name evidence="4" type="ORF">CTHT_0049670</name>
</gene>
<dbReference type="SUPFAM" id="SSF53383">
    <property type="entry name" value="PLP-dependent transferases"/>
    <property type="match status" value="1"/>
</dbReference>
<dbReference type="PANTHER" id="PTHR42699">
    <property type="match status" value="1"/>
</dbReference>
<accession>G0SBB9</accession>
<dbReference type="InterPro" id="IPR015421">
    <property type="entry name" value="PyrdxlP-dep_Trfase_major"/>
</dbReference>
<comment type="cofactor">
    <cofactor evidence="1">
        <name>pyridoxal 5'-phosphate</name>
        <dbReference type="ChEBI" id="CHEBI:597326"/>
    </cofactor>
</comment>
<organism evidence="5">
    <name type="scientific">Chaetomium thermophilum (strain DSM 1495 / CBS 144.50 / IMI 039719)</name>
    <name type="common">Thermochaetoides thermophila</name>
    <dbReference type="NCBI Taxonomy" id="759272"/>
    <lineage>
        <taxon>Eukaryota</taxon>
        <taxon>Fungi</taxon>
        <taxon>Dikarya</taxon>
        <taxon>Ascomycota</taxon>
        <taxon>Pezizomycotina</taxon>
        <taxon>Sordariomycetes</taxon>
        <taxon>Sordariomycetidae</taxon>
        <taxon>Sordariales</taxon>
        <taxon>Chaetomiaceae</taxon>
        <taxon>Thermochaetoides</taxon>
    </lineage>
</organism>
<name>G0SBB9_CHATD</name>
<dbReference type="EMBL" id="GL988044">
    <property type="protein sequence ID" value="EGS19499.1"/>
    <property type="molecule type" value="Genomic_DNA"/>
</dbReference>
<dbReference type="GO" id="GO:0019346">
    <property type="term" value="P:transsulfuration"/>
    <property type="evidence" value="ECO:0007669"/>
    <property type="project" value="InterPro"/>
</dbReference>
<dbReference type="OrthoDB" id="310895at2759"/>
<reference evidence="4 5" key="1">
    <citation type="journal article" date="2011" name="Cell">
        <title>Insight into structure and assembly of the nuclear pore complex by utilizing the genome of a eukaryotic thermophile.</title>
        <authorList>
            <person name="Amlacher S."/>
            <person name="Sarges P."/>
            <person name="Flemming D."/>
            <person name="van Noort V."/>
            <person name="Kunze R."/>
            <person name="Devos D.P."/>
            <person name="Arumugam M."/>
            <person name="Bork P."/>
            <person name="Hurt E."/>
        </authorList>
    </citation>
    <scope>NUCLEOTIDE SEQUENCE [LARGE SCALE GENOMIC DNA]</scope>
    <source>
        <strain evidence="5">DSM 1495 / CBS 144.50 / IMI 039719</strain>
    </source>
</reference>
<keyword evidence="5" id="KW-1185">Reference proteome</keyword>
<dbReference type="OMA" id="PKGMCAI"/>